<proteinExistence type="inferred from homology"/>
<evidence type="ECO:0000313" key="7">
    <source>
        <dbReference type="EMBL" id="EJK61576.1"/>
    </source>
</evidence>
<keyword evidence="4 6" id="KW-1133">Transmembrane helix</keyword>
<feature type="transmembrane region" description="Helical" evidence="6">
    <location>
        <begin position="247"/>
        <end position="267"/>
    </location>
</feature>
<dbReference type="OMA" id="GNFMGYS"/>
<protein>
    <recommendedName>
        <fullName evidence="9">EamA domain-containing protein</fullName>
    </recommendedName>
</protein>
<dbReference type="InterPro" id="IPR012435">
    <property type="entry name" value="TMEM144"/>
</dbReference>
<organism evidence="7 8">
    <name type="scientific">Thalassiosira oceanica</name>
    <name type="common">Marine diatom</name>
    <dbReference type="NCBI Taxonomy" id="159749"/>
    <lineage>
        <taxon>Eukaryota</taxon>
        <taxon>Sar</taxon>
        <taxon>Stramenopiles</taxon>
        <taxon>Ochrophyta</taxon>
        <taxon>Bacillariophyta</taxon>
        <taxon>Coscinodiscophyceae</taxon>
        <taxon>Thalassiosirophycidae</taxon>
        <taxon>Thalassiosirales</taxon>
        <taxon>Thalassiosiraceae</taxon>
        <taxon>Thalassiosira</taxon>
    </lineage>
</organism>
<feature type="transmembrane region" description="Helical" evidence="6">
    <location>
        <begin position="82"/>
        <end position="103"/>
    </location>
</feature>
<gene>
    <name evidence="7" type="ORF">THAOC_17910</name>
</gene>
<feature type="transmembrane region" description="Helical" evidence="6">
    <location>
        <begin position="6"/>
        <end position="28"/>
    </location>
</feature>
<comment type="similarity">
    <text evidence="2">Belongs to the TMEM144 family.</text>
</comment>
<feature type="transmembrane region" description="Helical" evidence="6">
    <location>
        <begin position="215"/>
        <end position="235"/>
    </location>
</feature>
<dbReference type="OrthoDB" id="426527at2759"/>
<keyword evidence="5 6" id="KW-0472">Membrane</keyword>
<evidence type="ECO:0000256" key="2">
    <source>
        <dbReference type="ARBA" id="ARBA00005731"/>
    </source>
</evidence>
<feature type="transmembrane region" description="Helical" evidence="6">
    <location>
        <begin position="115"/>
        <end position="133"/>
    </location>
</feature>
<dbReference type="Pfam" id="PF07857">
    <property type="entry name" value="TMEM144"/>
    <property type="match status" value="1"/>
</dbReference>
<dbReference type="GO" id="GO:0015144">
    <property type="term" value="F:carbohydrate transmembrane transporter activity"/>
    <property type="evidence" value="ECO:0007669"/>
    <property type="project" value="InterPro"/>
</dbReference>
<evidence type="ECO:0008006" key="9">
    <source>
        <dbReference type="Google" id="ProtNLM"/>
    </source>
</evidence>
<comment type="caution">
    <text evidence="7">The sequence shown here is derived from an EMBL/GenBank/DDBJ whole genome shotgun (WGS) entry which is preliminary data.</text>
</comment>
<keyword evidence="3 6" id="KW-0812">Transmembrane</keyword>
<evidence type="ECO:0000313" key="8">
    <source>
        <dbReference type="Proteomes" id="UP000266841"/>
    </source>
</evidence>
<dbReference type="GO" id="GO:0016020">
    <property type="term" value="C:membrane"/>
    <property type="evidence" value="ECO:0007669"/>
    <property type="project" value="UniProtKB-SubCell"/>
</dbReference>
<dbReference type="Proteomes" id="UP000266841">
    <property type="component" value="Unassembled WGS sequence"/>
</dbReference>
<feature type="transmembrane region" description="Helical" evidence="6">
    <location>
        <begin position="139"/>
        <end position="159"/>
    </location>
</feature>
<dbReference type="EMBL" id="AGNL01019796">
    <property type="protein sequence ID" value="EJK61576.1"/>
    <property type="molecule type" value="Genomic_DNA"/>
</dbReference>
<name>K0SKT7_THAOC</name>
<evidence type="ECO:0000256" key="5">
    <source>
        <dbReference type="ARBA" id="ARBA00023136"/>
    </source>
</evidence>
<keyword evidence="8" id="KW-1185">Reference proteome</keyword>
<feature type="transmembrane region" description="Helical" evidence="6">
    <location>
        <begin position="49"/>
        <end position="70"/>
    </location>
</feature>
<evidence type="ECO:0000256" key="3">
    <source>
        <dbReference type="ARBA" id="ARBA00022692"/>
    </source>
</evidence>
<evidence type="ECO:0000256" key="6">
    <source>
        <dbReference type="SAM" id="Phobius"/>
    </source>
</evidence>
<accession>K0SKT7</accession>
<comment type="subcellular location">
    <subcellularLocation>
        <location evidence="1">Membrane</location>
        <topology evidence="1">Multi-pass membrane protein</topology>
    </subcellularLocation>
</comment>
<dbReference type="PANTHER" id="PTHR16119">
    <property type="entry name" value="TRANSMEMBRANE PROTEIN 144"/>
    <property type="match status" value="1"/>
</dbReference>
<dbReference type="AlphaFoldDB" id="K0SKT7"/>
<dbReference type="eggNOG" id="ENOG502S3ZM">
    <property type="taxonomic scope" value="Eukaryota"/>
</dbReference>
<evidence type="ECO:0000256" key="1">
    <source>
        <dbReference type="ARBA" id="ARBA00004141"/>
    </source>
</evidence>
<sequence length="360" mass="38981">MPASDASDLLGFASAALAALCFGSYTVPMKGEVATRVDVDPLVFQTYKAVAVFVTSLLLVAFCNLMHGTHPDSFDYWSFADFTHWAFVSAIFWVPGGTAGVFAVRRAGLAISTGLWSCVIILLSYLWGVLIFHEKQESAVGAVGAVLLMCVGLIGIAHFSSIEVRPGLDQARAAPRSVEECRPACSDETTPLNGINRANDAQFDLAKLTSQLPGLFAAVLNGLFAASIMLPLHYAPPNTTKGIGYSMSFGIAAVVVVFIFWTIRLLALTAAEFAAKQNEAKRITPNIIRESLREGYSQLPSFHFSEMWRPGFTAGLLYSGGNLFGIVSIQHLGNFMGYSLNQSSMIISGCWGLFWYRESE</sequence>
<evidence type="ECO:0000256" key="4">
    <source>
        <dbReference type="ARBA" id="ARBA00022989"/>
    </source>
</evidence>
<dbReference type="InterPro" id="IPR010651">
    <property type="entry name" value="Sugar_transport"/>
</dbReference>
<dbReference type="PANTHER" id="PTHR16119:SF17">
    <property type="entry name" value="TRANSMEMBRANE PROTEIN 144"/>
    <property type="match status" value="1"/>
</dbReference>
<reference evidence="7 8" key="1">
    <citation type="journal article" date="2012" name="Genome Biol.">
        <title>Genome and low-iron response of an oceanic diatom adapted to chronic iron limitation.</title>
        <authorList>
            <person name="Lommer M."/>
            <person name="Specht M."/>
            <person name="Roy A.S."/>
            <person name="Kraemer L."/>
            <person name="Andreson R."/>
            <person name="Gutowska M.A."/>
            <person name="Wolf J."/>
            <person name="Bergner S.V."/>
            <person name="Schilhabel M.B."/>
            <person name="Klostermeier U.C."/>
            <person name="Beiko R.G."/>
            <person name="Rosenstiel P."/>
            <person name="Hippler M."/>
            <person name="Laroche J."/>
        </authorList>
    </citation>
    <scope>NUCLEOTIDE SEQUENCE [LARGE SCALE GENOMIC DNA]</scope>
    <source>
        <strain evidence="7 8">CCMP1005</strain>
    </source>
</reference>